<dbReference type="Gene3D" id="1.20.1720.10">
    <property type="entry name" value="Multidrug resistance protein D"/>
    <property type="match status" value="1"/>
</dbReference>
<feature type="transmembrane region" description="Helical" evidence="6">
    <location>
        <begin position="357"/>
        <end position="382"/>
    </location>
</feature>
<feature type="domain" description="Major facilitator superfamily (MFS) profile" evidence="7">
    <location>
        <begin position="11"/>
        <end position="454"/>
    </location>
</feature>
<feature type="transmembrane region" description="Helical" evidence="6">
    <location>
        <begin position="102"/>
        <end position="123"/>
    </location>
</feature>
<keyword evidence="9" id="KW-1185">Reference proteome</keyword>
<feature type="transmembrane region" description="Helical" evidence="6">
    <location>
        <begin position="135"/>
        <end position="158"/>
    </location>
</feature>
<keyword evidence="2" id="KW-0813">Transport</keyword>
<keyword evidence="5 6" id="KW-0472">Membrane</keyword>
<evidence type="ECO:0000256" key="4">
    <source>
        <dbReference type="ARBA" id="ARBA00022989"/>
    </source>
</evidence>
<feature type="transmembrane region" description="Helical" evidence="6">
    <location>
        <begin position="331"/>
        <end position="351"/>
    </location>
</feature>
<evidence type="ECO:0000256" key="6">
    <source>
        <dbReference type="SAM" id="Phobius"/>
    </source>
</evidence>
<dbReference type="EMBL" id="JBHRRZ010000009">
    <property type="protein sequence ID" value="MFC2947764.1"/>
    <property type="molecule type" value="Genomic_DNA"/>
</dbReference>
<evidence type="ECO:0000256" key="5">
    <source>
        <dbReference type="ARBA" id="ARBA00023136"/>
    </source>
</evidence>
<proteinExistence type="predicted"/>
<reference evidence="9" key="1">
    <citation type="journal article" date="2019" name="Int. J. Syst. Evol. Microbiol.">
        <title>The Global Catalogue of Microorganisms (GCM) 10K type strain sequencing project: providing services to taxonomists for standard genome sequencing and annotation.</title>
        <authorList>
            <consortium name="The Broad Institute Genomics Platform"/>
            <consortium name="The Broad Institute Genome Sequencing Center for Infectious Disease"/>
            <person name="Wu L."/>
            <person name="Ma J."/>
        </authorList>
    </citation>
    <scope>NUCLEOTIDE SEQUENCE [LARGE SCALE GENOMIC DNA]</scope>
    <source>
        <strain evidence="9">KCTC 13193</strain>
    </source>
</reference>
<accession>A0ABV7A4L7</accession>
<protein>
    <submittedName>
        <fullName evidence="8">MFS transporter</fullName>
    </submittedName>
</protein>
<evidence type="ECO:0000256" key="2">
    <source>
        <dbReference type="ARBA" id="ARBA00022448"/>
    </source>
</evidence>
<organism evidence="8 9">
    <name type="scientific">Virgibacillus sediminis</name>
    <dbReference type="NCBI Taxonomy" id="202260"/>
    <lineage>
        <taxon>Bacteria</taxon>
        <taxon>Bacillati</taxon>
        <taxon>Bacillota</taxon>
        <taxon>Bacilli</taxon>
        <taxon>Bacillales</taxon>
        <taxon>Bacillaceae</taxon>
        <taxon>Virgibacillus</taxon>
    </lineage>
</organism>
<evidence type="ECO:0000259" key="7">
    <source>
        <dbReference type="PROSITE" id="PS50850"/>
    </source>
</evidence>
<evidence type="ECO:0000313" key="8">
    <source>
        <dbReference type="EMBL" id="MFC2947764.1"/>
    </source>
</evidence>
<dbReference type="PANTHER" id="PTHR42718:SF9">
    <property type="entry name" value="MAJOR FACILITATOR SUPERFAMILY MULTIDRUG TRANSPORTER MFSC"/>
    <property type="match status" value="1"/>
</dbReference>
<dbReference type="PROSITE" id="PS50850">
    <property type="entry name" value="MFS"/>
    <property type="match status" value="1"/>
</dbReference>
<dbReference type="InterPro" id="IPR011701">
    <property type="entry name" value="MFS"/>
</dbReference>
<dbReference type="InterPro" id="IPR036259">
    <property type="entry name" value="MFS_trans_sf"/>
</dbReference>
<feature type="transmembrane region" description="Helical" evidence="6">
    <location>
        <begin position="268"/>
        <end position="291"/>
    </location>
</feature>
<feature type="transmembrane region" description="Helical" evidence="6">
    <location>
        <begin position="426"/>
        <end position="449"/>
    </location>
</feature>
<feature type="transmembrane region" description="Helical" evidence="6">
    <location>
        <begin position="403"/>
        <end position="420"/>
    </location>
</feature>
<dbReference type="Proteomes" id="UP001595387">
    <property type="component" value="Unassembled WGS sequence"/>
</dbReference>
<keyword evidence="3 6" id="KW-0812">Transmembrane</keyword>
<keyword evidence="4 6" id="KW-1133">Transmembrane helix</keyword>
<feature type="transmembrane region" description="Helical" evidence="6">
    <location>
        <begin position="42"/>
        <end position="65"/>
    </location>
</feature>
<feature type="transmembrane region" description="Helical" evidence="6">
    <location>
        <begin position="230"/>
        <end position="248"/>
    </location>
</feature>
<comment type="subcellular location">
    <subcellularLocation>
        <location evidence="1">Cell membrane</location>
        <topology evidence="1">Multi-pass membrane protein</topology>
    </subcellularLocation>
</comment>
<name>A0ABV7A4L7_9BACI</name>
<dbReference type="RefSeq" id="WP_390304001.1">
    <property type="nucleotide sequence ID" value="NZ_JBHRRZ010000009.1"/>
</dbReference>
<feature type="transmembrane region" description="Helical" evidence="6">
    <location>
        <begin position="164"/>
        <end position="184"/>
    </location>
</feature>
<gene>
    <name evidence="8" type="ORF">ACFODW_05285</name>
</gene>
<dbReference type="PANTHER" id="PTHR42718">
    <property type="entry name" value="MAJOR FACILITATOR SUPERFAMILY MULTIDRUG TRANSPORTER MFSC"/>
    <property type="match status" value="1"/>
</dbReference>
<dbReference type="Pfam" id="PF07690">
    <property type="entry name" value="MFS_1"/>
    <property type="match status" value="1"/>
</dbReference>
<feature type="transmembrane region" description="Helical" evidence="6">
    <location>
        <begin position="204"/>
        <end position="224"/>
    </location>
</feature>
<evidence type="ECO:0000256" key="1">
    <source>
        <dbReference type="ARBA" id="ARBA00004651"/>
    </source>
</evidence>
<evidence type="ECO:0000313" key="9">
    <source>
        <dbReference type="Proteomes" id="UP001595387"/>
    </source>
</evidence>
<dbReference type="SUPFAM" id="SSF103473">
    <property type="entry name" value="MFS general substrate transporter"/>
    <property type="match status" value="1"/>
</dbReference>
<comment type="caution">
    <text evidence="8">The sequence shown here is derived from an EMBL/GenBank/DDBJ whole genome shotgun (WGS) entry which is preliminary data.</text>
</comment>
<sequence length="463" mass="49824">MKHWSKSRGLFLSSVATGAMLNPLNSSMVALAIPAIQKDFGLSFLTVSWVISSFYLASAVTQPIAGRLGDLIGRRKMFLGGLLLVAVSAMGAPLAPVFAVLIIMRLFQAVGSGAIYPAGIGMLRDHIQERQGAALGFISLTMSAMAALGPTIGGFLIAWGDWPAIFLINIPVLLVCFILGWIVLPKDEVRKKLTMQELIRKMDLLGIVLFSVGVVGLLVFLLSLERTVNVAAGMIGVVSFLLFVWHELRTRIPFIDIRLFRSNRKLSLVYLQYIVLNFIYYSLFLGLPSYFQNGPNLSVGDSGLLMLLVSGMGIITAPLIGRWIDKSGVNIPILAGNSLIVIGALLLWVFFGHAPLLVTVLIISLIAAGCSFGNVTLQAAMLEASPAEIVGVSTGLYQTCRHFGSILAAVSLGLIFGPQFDPDHFTTLILVMMVAGIIVVLLGVMYTAIKPEPAKATDLIHNN</sequence>
<evidence type="ECO:0000256" key="3">
    <source>
        <dbReference type="ARBA" id="ARBA00022692"/>
    </source>
</evidence>
<dbReference type="CDD" id="cd17321">
    <property type="entry name" value="MFS_MMR_MDR_like"/>
    <property type="match status" value="1"/>
</dbReference>
<feature type="transmembrane region" description="Helical" evidence="6">
    <location>
        <begin position="303"/>
        <end position="324"/>
    </location>
</feature>
<feature type="transmembrane region" description="Helical" evidence="6">
    <location>
        <begin position="77"/>
        <end position="96"/>
    </location>
</feature>
<dbReference type="InterPro" id="IPR020846">
    <property type="entry name" value="MFS_dom"/>
</dbReference>
<dbReference type="Gene3D" id="1.20.1250.20">
    <property type="entry name" value="MFS general substrate transporter like domains"/>
    <property type="match status" value="1"/>
</dbReference>